<name>A0A178K928_9GAMM</name>
<dbReference type="AlphaFoldDB" id="A0A178K928"/>
<dbReference type="OrthoDB" id="5616307at2"/>
<dbReference type="EMBL" id="LVHF01000028">
    <property type="protein sequence ID" value="OAN13607.1"/>
    <property type="molecule type" value="Genomic_DNA"/>
</dbReference>
<dbReference type="Proteomes" id="UP000078503">
    <property type="component" value="Unassembled WGS sequence"/>
</dbReference>
<proteinExistence type="predicted"/>
<evidence type="ECO:0000313" key="1">
    <source>
        <dbReference type="EMBL" id="OAN13607.1"/>
    </source>
</evidence>
<comment type="caution">
    <text evidence="1">The sequence shown here is derived from an EMBL/GenBank/DDBJ whole genome shotgun (WGS) entry which is preliminary data.</text>
</comment>
<accession>A0A178K928</accession>
<gene>
    <name evidence="1" type="ORF">A3K86_13580</name>
</gene>
<dbReference type="RefSeq" id="WP_068331937.1">
    <property type="nucleotide sequence ID" value="NZ_LVHF01000028.1"/>
</dbReference>
<reference evidence="1 2" key="1">
    <citation type="submission" date="2016-03" db="EMBL/GenBank/DDBJ databases">
        <title>Photobacterium proteolyticum sp. nov. a protease producing bacterium isolated from ocean sediments of Laizhou Bay.</title>
        <authorList>
            <person name="Li Y."/>
        </authorList>
    </citation>
    <scope>NUCLEOTIDE SEQUENCE [LARGE SCALE GENOMIC DNA]</scope>
    <source>
        <strain evidence="1 2">R-40508</strain>
    </source>
</reference>
<sequence>MDVEQILQAMTPEVYQRLMTAVEIGKWPDGTPLTPEQRDATMQAVMLYQSRHNTEAEHMSVEAGGEIKFKSKAELKRDFPTEASQGATPDASVEEIARFKVDHN</sequence>
<keyword evidence="2" id="KW-1185">Reference proteome</keyword>
<evidence type="ECO:0000313" key="2">
    <source>
        <dbReference type="Proteomes" id="UP000078503"/>
    </source>
</evidence>
<organism evidence="1 2">
    <name type="scientific">Photobacterium jeanii</name>
    <dbReference type="NCBI Taxonomy" id="858640"/>
    <lineage>
        <taxon>Bacteria</taxon>
        <taxon>Pseudomonadati</taxon>
        <taxon>Pseudomonadota</taxon>
        <taxon>Gammaproteobacteria</taxon>
        <taxon>Vibrionales</taxon>
        <taxon>Vibrionaceae</taxon>
        <taxon>Photobacterium</taxon>
    </lineage>
</organism>
<protein>
    <submittedName>
        <fullName evidence="1">Uncharacterized protein</fullName>
    </submittedName>
</protein>
<dbReference type="STRING" id="858640.A3K86_13580"/>
<dbReference type="InterPro" id="IPR009749">
    <property type="entry name" value="DUF1315"/>
</dbReference>
<dbReference type="Pfam" id="PF07023">
    <property type="entry name" value="DUF1315"/>
    <property type="match status" value="1"/>
</dbReference>